<name>A0ABN1TBN7_9ACTN</name>
<dbReference type="RefSeq" id="WP_344622376.1">
    <property type="nucleotide sequence ID" value="NZ_BAAALD010000007.1"/>
</dbReference>
<dbReference type="Pfam" id="PF01636">
    <property type="entry name" value="APH"/>
    <property type="match status" value="1"/>
</dbReference>
<dbReference type="Proteomes" id="UP001499987">
    <property type="component" value="Unassembled WGS sequence"/>
</dbReference>
<feature type="domain" description="Aminoglycoside phosphotransferase" evidence="1">
    <location>
        <begin position="24"/>
        <end position="118"/>
    </location>
</feature>
<sequence>MIPPKGPAGATSTGPWNTHTIELDAGADTVTKTFPPGDTVRHVRERRALELLAAHASGLAPTLLQAAPGAHGPRIVMTWLPGRPLRGVPLDGRQTRALAEAVTELHHCVPAGRLAQVPLRPGRPPELVARIRAWRPGCRCTRPPPWPRHCTPG</sequence>
<proteinExistence type="predicted"/>
<evidence type="ECO:0000259" key="1">
    <source>
        <dbReference type="Pfam" id="PF01636"/>
    </source>
</evidence>
<evidence type="ECO:0000313" key="3">
    <source>
        <dbReference type="Proteomes" id="UP001499987"/>
    </source>
</evidence>
<dbReference type="EMBL" id="BAAALD010000007">
    <property type="protein sequence ID" value="GAA1073195.1"/>
    <property type="molecule type" value="Genomic_DNA"/>
</dbReference>
<reference evidence="2 3" key="1">
    <citation type="journal article" date="2019" name="Int. J. Syst. Evol. Microbiol.">
        <title>The Global Catalogue of Microorganisms (GCM) 10K type strain sequencing project: providing services to taxonomists for standard genome sequencing and annotation.</title>
        <authorList>
            <consortium name="The Broad Institute Genomics Platform"/>
            <consortium name="The Broad Institute Genome Sequencing Center for Infectious Disease"/>
            <person name="Wu L."/>
            <person name="Ma J."/>
        </authorList>
    </citation>
    <scope>NUCLEOTIDE SEQUENCE [LARGE SCALE GENOMIC DNA]</scope>
    <source>
        <strain evidence="2 3">JCM 13002</strain>
    </source>
</reference>
<keyword evidence="3" id="KW-1185">Reference proteome</keyword>
<comment type="caution">
    <text evidence="2">The sequence shown here is derived from an EMBL/GenBank/DDBJ whole genome shotgun (WGS) entry which is preliminary data.</text>
</comment>
<accession>A0ABN1TBN7</accession>
<organism evidence="2 3">
    <name type="scientific">Kitasatospora arboriphila</name>
    <dbReference type="NCBI Taxonomy" id="258052"/>
    <lineage>
        <taxon>Bacteria</taxon>
        <taxon>Bacillati</taxon>
        <taxon>Actinomycetota</taxon>
        <taxon>Actinomycetes</taxon>
        <taxon>Kitasatosporales</taxon>
        <taxon>Streptomycetaceae</taxon>
        <taxon>Kitasatospora</taxon>
    </lineage>
</organism>
<dbReference type="SUPFAM" id="SSF56112">
    <property type="entry name" value="Protein kinase-like (PK-like)"/>
    <property type="match status" value="1"/>
</dbReference>
<dbReference type="InterPro" id="IPR002575">
    <property type="entry name" value="Aminoglycoside_PTrfase"/>
</dbReference>
<protein>
    <recommendedName>
        <fullName evidence="1">Aminoglycoside phosphotransferase domain-containing protein</fullName>
    </recommendedName>
</protein>
<gene>
    <name evidence="2" type="ORF">GCM10009663_11430</name>
</gene>
<dbReference type="InterPro" id="IPR011009">
    <property type="entry name" value="Kinase-like_dom_sf"/>
</dbReference>
<evidence type="ECO:0000313" key="2">
    <source>
        <dbReference type="EMBL" id="GAA1073195.1"/>
    </source>
</evidence>